<proteinExistence type="inferred from homology"/>
<evidence type="ECO:0000259" key="7">
    <source>
        <dbReference type="Pfam" id="PF03828"/>
    </source>
</evidence>
<keyword evidence="4" id="KW-0460">Magnesium</keyword>
<dbReference type="CDD" id="cd05402">
    <property type="entry name" value="NT_PAP_TUTase"/>
    <property type="match status" value="1"/>
</dbReference>
<feature type="region of interest" description="Disordered" evidence="5">
    <location>
        <begin position="1"/>
        <end position="111"/>
    </location>
</feature>
<feature type="transmembrane region" description="Helical" evidence="6">
    <location>
        <begin position="288"/>
        <end position="306"/>
    </location>
</feature>
<feature type="domain" description="Poly(A) RNA polymerase mitochondrial-like central palm" evidence="8">
    <location>
        <begin position="137"/>
        <end position="259"/>
    </location>
</feature>
<keyword evidence="6" id="KW-0472">Membrane</keyword>
<dbReference type="SUPFAM" id="SSF81631">
    <property type="entry name" value="PAP/OAS1 substrate-binding domain"/>
    <property type="match status" value="1"/>
</dbReference>
<dbReference type="SUPFAM" id="SSF81301">
    <property type="entry name" value="Nucleotidyltransferase"/>
    <property type="match status" value="1"/>
</dbReference>
<evidence type="ECO:0000256" key="2">
    <source>
        <dbReference type="ARBA" id="ARBA00012388"/>
    </source>
</evidence>
<dbReference type="InterPro" id="IPR054708">
    <property type="entry name" value="MTPAP-like_central"/>
</dbReference>
<dbReference type="InterPro" id="IPR002058">
    <property type="entry name" value="PAP_assoc"/>
</dbReference>
<dbReference type="Pfam" id="PF03828">
    <property type="entry name" value="PAP_assoc"/>
    <property type="match status" value="1"/>
</dbReference>
<feature type="compositionally biased region" description="Basic and acidic residues" evidence="5">
    <location>
        <begin position="78"/>
        <end position="95"/>
    </location>
</feature>
<dbReference type="PANTHER" id="PTHR23092:SF52">
    <property type="entry name" value="POLY(A) RNA POLYMERASE CID12"/>
    <property type="match status" value="1"/>
</dbReference>
<evidence type="ECO:0000256" key="4">
    <source>
        <dbReference type="ARBA" id="ARBA00022842"/>
    </source>
</evidence>
<protein>
    <recommendedName>
        <fullName evidence="2">polynucleotide adenylyltransferase</fullName>
        <ecNumber evidence="2">2.7.7.19</ecNumber>
    </recommendedName>
</protein>
<evidence type="ECO:0000256" key="1">
    <source>
        <dbReference type="ARBA" id="ARBA00008593"/>
    </source>
</evidence>
<dbReference type="GO" id="GO:0003729">
    <property type="term" value="F:mRNA binding"/>
    <property type="evidence" value="ECO:0007669"/>
    <property type="project" value="TreeGrafter"/>
</dbReference>
<keyword evidence="6" id="KW-1133">Transmembrane helix</keyword>
<name>A0A077WAF6_9FUNG</name>
<evidence type="ECO:0000256" key="5">
    <source>
        <dbReference type="SAM" id="MobiDB-lite"/>
    </source>
</evidence>
<dbReference type="GO" id="GO:0010605">
    <property type="term" value="P:negative regulation of macromolecule metabolic process"/>
    <property type="evidence" value="ECO:0007669"/>
    <property type="project" value="UniProtKB-ARBA"/>
</dbReference>
<dbReference type="Gene3D" id="3.30.460.10">
    <property type="entry name" value="Beta Polymerase, domain 2"/>
    <property type="match status" value="1"/>
</dbReference>
<dbReference type="AlphaFoldDB" id="A0A077WAF6"/>
<evidence type="ECO:0000259" key="8">
    <source>
        <dbReference type="Pfam" id="PF22600"/>
    </source>
</evidence>
<keyword evidence="3" id="KW-0479">Metal-binding</keyword>
<dbReference type="InterPro" id="IPR045862">
    <property type="entry name" value="Trf4-like"/>
</dbReference>
<evidence type="ECO:0000256" key="6">
    <source>
        <dbReference type="SAM" id="Phobius"/>
    </source>
</evidence>
<dbReference type="GO" id="GO:0005634">
    <property type="term" value="C:nucleus"/>
    <property type="evidence" value="ECO:0007669"/>
    <property type="project" value="TreeGrafter"/>
</dbReference>
<dbReference type="GO" id="GO:0046872">
    <property type="term" value="F:metal ion binding"/>
    <property type="evidence" value="ECO:0007669"/>
    <property type="project" value="UniProtKB-KW"/>
</dbReference>
<feature type="compositionally biased region" description="Basic residues" evidence="5">
    <location>
        <begin position="1"/>
        <end position="13"/>
    </location>
</feature>
<dbReference type="Gene3D" id="1.10.1410.10">
    <property type="match status" value="1"/>
</dbReference>
<dbReference type="OrthoDB" id="273917at2759"/>
<organism evidence="9">
    <name type="scientific">Lichtheimia ramosa</name>
    <dbReference type="NCBI Taxonomy" id="688394"/>
    <lineage>
        <taxon>Eukaryota</taxon>
        <taxon>Fungi</taxon>
        <taxon>Fungi incertae sedis</taxon>
        <taxon>Mucoromycota</taxon>
        <taxon>Mucoromycotina</taxon>
        <taxon>Mucoromycetes</taxon>
        <taxon>Mucorales</taxon>
        <taxon>Lichtheimiaceae</taxon>
        <taxon>Lichtheimia</taxon>
    </lineage>
</organism>
<comment type="similarity">
    <text evidence="1">Belongs to the DNA polymerase type-B-like family.</text>
</comment>
<keyword evidence="6" id="KW-0812">Transmembrane</keyword>
<dbReference type="InterPro" id="IPR043519">
    <property type="entry name" value="NT_sf"/>
</dbReference>
<sequence>MGRKTRKKQKTRAQRSVESSPGWESATDRDIPSGGEGSNSNRASRSSSPATLDRTQDQAIANGDDFISLSVGDEEDTKNESRQARRRREREQQKEKNRKRKRPYDSDEDDDGISAFPWLDFMPDTVPGPLNVDKLFDQEVKCIVRYLEPTKAEKFLRDFLVFRIKETIESSFSGAEVEVFGSFATDMYLPNSDIDMVVQGTGASLRHIANRLEKAGIASNMNMILHAQVPVIKFEDSLTRIKVDIIKDSDSGVMAAECIRSMMRKQQGLRPLTLLIKHYLMLKGLNEVFTGGMGGYAIVCMVMSFLQMHPKISTGQIDPLKNLSTLLIEFFQLYGLLFNLEDVGICVKGKGQYFEKRNILSRQGRPLFTIRDPMNRDNDLGMKSYNAYSVIRQFRFAYSSMTFKIFDLEENSHDHHRYYPRRDVSLSILSKAFCIPTNMVELRAQIQKLYESRTWEQDPDAKLFLESLQE</sequence>
<feature type="domain" description="PAP-associated" evidence="7">
    <location>
        <begin position="322"/>
        <end position="378"/>
    </location>
</feature>
<dbReference type="EMBL" id="LK023315">
    <property type="protein sequence ID" value="CDS04756.1"/>
    <property type="molecule type" value="Genomic_DNA"/>
</dbReference>
<feature type="compositionally biased region" description="Low complexity" evidence="5">
    <location>
        <begin position="38"/>
        <end position="48"/>
    </location>
</feature>
<dbReference type="PANTHER" id="PTHR23092">
    <property type="entry name" value="POLY(A) RNA POLYMERASE"/>
    <property type="match status" value="1"/>
</dbReference>
<evidence type="ECO:0000313" key="9">
    <source>
        <dbReference type="EMBL" id="CDS04756.1"/>
    </source>
</evidence>
<reference evidence="9" key="1">
    <citation type="journal article" date="2014" name="Genome Announc.">
        <title>De novo whole-genome sequence and genome annotation of Lichtheimia ramosa.</title>
        <authorList>
            <person name="Linde J."/>
            <person name="Schwartze V."/>
            <person name="Binder U."/>
            <person name="Lass-Florl C."/>
            <person name="Voigt K."/>
            <person name="Horn F."/>
        </authorList>
    </citation>
    <scope>NUCLEOTIDE SEQUENCE</scope>
    <source>
        <strain evidence="9">JMRC FSU:6197</strain>
    </source>
</reference>
<evidence type="ECO:0000256" key="3">
    <source>
        <dbReference type="ARBA" id="ARBA00022723"/>
    </source>
</evidence>
<accession>A0A077WAF6</accession>
<dbReference type="GO" id="GO:1990817">
    <property type="term" value="F:poly(A) RNA polymerase activity"/>
    <property type="evidence" value="ECO:0007669"/>
    <property type="project" value="UniProtKB-EC"/>
</dbReference>
<gene>
    <name evidence="9" type="ORF">LRAMOSA07286</name>
</gene>
<dbReference type="Pfam" id="PF22600">
    <property type="entry name" value="MTPAP-like_central"/>
    <property type="match status" value="1"/>
</dbReference>
<dbReference type="EC" id="2.7.7.19" evidence="2"/>